<comment type="similarity">
    <text evidence="5">Belongs to the sigma-70 factor family.</text>
</comment>
<evidence type="ECO:0000313" key="9">
    <source>
        <dbReference type="Proteomes" id="UP001499967"/>
    </source>
</evidence>
<feature type="domain" description="RNA polymerase sigma-70" evidence="7">
    <location>
        <begin position="260"/>
        <end position="286"/>
    </location>
</feature>
<dbReference type="InterPro" id="IPR013324">
    <property type="entry name" value="RNA_pol_sigma_r3/r4-like"/>
</dbReference>
<sequence>MRAYLQRIGKVALLTAAEEVELAKRIEVGVYAARRLTHPDADLASAVVPRRDLQWLARDGDRARTRLVEANLRLVASVAKRYAGRGMPFLDLVQEGNIGLIRAVEKFDYAKGYKFSTYATWWIRQAVGRAMADKRRMIRLPAHVAEAVSKLTRQHRVLVVRLGREPTAADLALELGMTVEQVVEIQRLAREPVSLDDSVGYEGDASIGDLIEDTGAVVAADAAAAVLLRAEIGAVLATLTEREAAIVRLRFGFTGGRPHTLEEVSRVHGVTRERIRQIEARTMAKLRHPSRATRLRDYLI</sequence>
<accession>A0ABN1P0V0</accession>
<dbReference type="SUPFAM" id="SSF88659">
    <property type="entry name" value="Sigma3 and sigma4 domains of RNA polymerase sigma factors"/>
    <property type="match status" value="2"/>
</dbReference>
<keyword evidence="2 5" id="KW-0731">Sigma factor</keyword>
<dbReference type="InterPro" id="IPR014284">
    <property type="entry name" value="RNA_pol_sigma-70_dom"/>
</dbReference>
<dbReference type="Pfam" id="PF04542">
    <property type="entry name" value="Sigma70_r2"/>
    <property type="match status" value="1"/>
</dbReference>
<reference evidence="8 9" key="1">
    <citation type="journal article" date="2019" name="Int. J. Syst. Evol. Microbiol.">
        <title>The Global Catalogue of Microorganisms (GCM) 10K type strain sequencing project: providing services to taxonomists for standard genome sequencing and annotation.</title>
        <authorList>
            <consortium name="The Broad Institute Genomics Platform"/>
            <consortium name="The Broad Institute Genome Sequencing Center for Infectious Disease"/>
            <person name="Wu L."/>
            <person name="Ma J."/>
        </authorList>
    </citation>
    <scope>NUCLEOTIDE SEQUENCE [LARGE SCALE GENOMIC DNA]</scope>
    <source>
        <strain evidence="8 9">JCM 11117</strain>
    </source>
</reference>
<dbReference type="Gene3D" id="1.10.601.10">
    <property type="entry name" value="RNA Polymerase Primary Sigma Factor"/>
    <property type="match status" value="2"/>
</dbReference>
<dbReference type="Pfam" id="PF00140">
    <property type="entry name" value="Sigma70_r1_2"/>
    <property type="match status" value="1"/>
</dbReference>
<evidence type="ECO:0000256" key="1">
    <source>
        <dbReference type="ARBA" id="ARBA00023015"/>
    </source>
</evidence>
<dbReference type="NCBIfam" id="TIGR02937">
    <property type="entry name" value="sigma70-ECF"/>
    <property type="match status" value="1"/>
</dbReference>
<dbReference type="InterPro" id="IPR036388">
    <property type="entry name" value="WH-like_DNA-bd_sf"/>
</dbReference>
<keyword evidence="3 5" id="KW-0238">DNA-binding</keyword>
<dbReference type="InterPro" id="IPR009042">
    <property type="entry name" value="RNA_pol_sigma70_r1_2"/>
</dbReference>
<dbReference type="InterPro" id="IPR000943">
    <property type="entry name" value="RNA_pol_sigma70"/>
</dbReference>
<keyword evidence="4 5" id="KW-0804">Transcription</keyword>
<dbReference type="InterPro" id="IPR050239">
    <property type="entry name" value="Sigma-70_RNA_pol_init_factors"/>
</dbReference>
<dbReference type="PRINTS" id="PR00046">
    <property type="entry name" value="SIGMA70FCT"/>
</dbReference>
<feature type="domain" description="RNA polymerase sigma-70" evidence="6">
    <location>
        <begin position="91"/>
        <end position="104"/>
    </location>
</feature>
<dbReference type="Proteomes" id="UP001499967">
    <property type="component" value="Unassembled WGS sequence"/>
</dbReference>
<dbReference type="InterPro" id="IPR007624">
    <property type="entry name" value="RNA_pol_sigma70_r3"/>
</dbReference>
<dbReference type="InterPro" id="IPR007627">
    <property type="entry name" value="RNA_pol_sigma70_r2"/>
</dbReference>
<evidence type="ECO:0000259" key="6">
    <source>
        <dbReference type="PROSITE" id="PS00715"/>
    </source>
</evidence>
<evidence type="ECO:0000256" key="3">
    <source>
        <dbReference type="ARBA" id="ARBA00023125"/>
    </source>
</evidence>
<dbReference type="Pfam" id="PF04545">
    <property type="entry name" value="Sigma70_r4"/>
    <property type="match status" value="1"/>
</dbReference>
<dbReference type="PROSITE" id="PS00716">
    <property type="entry name" value="SIGMA70_2"/>
    <property type="match status" value="1"/>
</dbReference>
<keyword evidence="1 5" id="KW-0805">Transcription regulation</keyword>
<evidence type="ECO:0000259" key="7">
    <source>
        <dbReference type="PROSITE" id="PS00716"/>
    </source>
</evidence>
<organism evidence="8 9">
    <name type="scientific">Pseudonocardia zijingensis</name>
    <dbReference type="NCBI Taxonomy" id="153376"/>
    <lineage>
        <taxon>Bacteria</taxon>
        <taxon>Bacillati</taxon>
        <taxon>Actinomycetota</taxon>
        <taxon>Actinomycetes</taxon>
        <taxon>Pseudonocardiales</taxon>
        <taxon>Pseudonocardiaceae</taxon>
        <taxon>Pseudonocardia</taxon>
    </lineage>
</organism>
<evidence type="ECO:0000313" key="8">
    <source>
        <dbReference type="EMBL" id="GAA0920817.1"/>
    </source>
</evidence>
<dbReference type="EMBL" id="BAAAHP010000009">
    <property type="protein sequence ID" value="GAA0920817.1"/>
    <property type="molecule type" value="Genomic_DNA"/>
</dbReference>
<dbReference type="InterPro" id="IPR013325">
    <property type="entry name" value="RNA_pol_sigma_r2"/>
</dbReference>
<protein>
    <recommendedName>
        <fullName evidence="5">RNA polymerase sigma factor</fullName>
    </recommendedName>
</protein>
<dbReference type="CDD" id="cd06171">
    <property type="entry name" value="Sigma70_r4"/>
    <property type="match status" value="1"/>
</dbReference>
<dbReference type="PANTHER" id="PTHR30603:SF59">
    <property type="entry name" value="RNA POLYMERASE PRINCIPAL SIGMA FACTOR HRDA"/>
    <property type="match status" value="1"/>
</dbReference>
<dbReference type="Gene3D" id="1.10.10.10">
    <property type="entry name" value="Winged helix-like DNA-binding domain superfamily/Winged helix DNA-binding domain"/>
    <property type="match status" value="2"/>
</dbReference>
<dbReference type="InterPro" id="IPR007630">
    <property type="entry name" value="RNA_pol_sigma70_r4"/>
</dbReference>
<dbReference type="SUPFAM" id="SSF88946">
    <property type="entry name" value="Sigma2 domain of RNA polymerase sigma factors"/>
    <property type="match status" value="1"/>
</dbReference>
<gene>
    <name evidence="8" type="ORF">GCM10009559_03510</name>
</gene>
<evidence type="ECO:0000256" key="5">
    <source>
        <dbReference type="RuleBase" id="RU362124"/>
    </source>
</evidence>
<dbReference type="PROSITE" id="PS00715">
    <property type="entry name" value="SIGMA70_1"/>
    <property type="match status" value="1"/>
</dbReference>
<evidence type="ECO:0000256" key="2">
    <source>
        <dbReference type="ARBA" id="ARBA00023082"/>
    </source>
</evidence>
<comment type="function">
    <text evidence="5">Sigma factors are initiation factors that promote the attachment of RNA polymerase to specific initiation sites and are then released.</text>
</comment>
<keyword evidence="9" id="KW-1185">Reference proteome</keyword>
<comment type="caution">
    <text evidence="8">The sequence shown here is derived from an EMBL/GenBank/DDBJ whole genome shotgun (WGS) entry which is preliminary data.</text>
</comment>
<evidence type="ECO:0000256" key="4">
    <source>
        <dbReference type="ARBA" id="ARBA00023163"/>
    </source>
</evidence>
<name>A0ABN1P0V0_9PSEU</name>
<dbReference type="Pfam" id="PF04539">
    <property type="entry name" value="Sigma70_r3"/>
    <property type="match status" value="1"/>
</dbReference>
<proteinExistence type="inferred from homology"/>
<dbReference type="PANTHER" id="PTHR30603">
    <property type="entry name" value="RNA POLYMERASE SIGMA FACTOR RPO"/>
    <property type="match status" value="1"/>
</dbReference>